<evidence type="ECO:0000313" key="1">
    <source>
        <dbReference type="EMBL" id="MEJ8809615.1"/>
    </source>
</evidence>
<keyword evidence="2" id="KW-1185">Reference proteome</keyword>
<dbReference type="EMBL" id="JBBKZU010000001">
    <property type="protein sequence ID" value="MEJ8809615.1"/>
    <property type="molecule type" value="Genomic_DNA"/>
</dbReference>
<gene>
    <name evidence="1" type="ORF">WKW77_00950</name>
</gene>
<proteinExistence type="predicted"/>
<sequence>MDTPDSHQPSGVLPQLPRDSILQDDGEHLLVSTKGVEGSRSDGILLRRCAFSLTTPLGCEFLGQYRHLSDGLWHATMRSKRRDDGSTGPPQVGIYATELDAMVNLWANRRSFDLGQRA</sequence>
<reference evidence="1 2" key="1">
    <citation type="submission" date="2024-03" db="EMBL/GenBank/DDBJ databases">
        <title>Novel species of the genus Variovorax.</title>
        <authorList>
            <person name="Liu Q."/>
            <person name="Xin Y.-H."/>
        </authorList>
    </citation>
    <scope>NUCLEOTIDE SEQUENCE [LARGE SCALE GENOMIC DNA]</scope>
    <source>
        <strain evidence="1 2">KACC 18899</strain>
    </source>
</reference>
<dbReference type="Proteomes" id="UP001365846">
    <property type="component" value="Unassembled WGS sequence"/>
</dbReference>
<protein>
    <submittedName>
        <fullName evidence="1">Uncharacterized protein</fullName>
    </submittedName>
</protein>
<organism evidence="1 2">
    <name type="scientific">Variovorax ureilyticus</name>
    <dbReference type="NCBI Taxonomy" id="1836198"/>
    <lineage>
        <taxon>Bacteria</taxon>
        <taxon>Pseudomonadati</taxon>
        <taxon>Pseudomonadota</taxon>
        <taxon>Betaproteobacteria</taxon>
        <taxon>Burkholderiales</taxon>
        <taxon>Comamonadaceae</taxon>
        <taxon>Variovorax</taxon>
    </lineage>
</organism>
<accession>A0ABU8V9A8</accession>
<comment type="caution">
    <text evidence="1">The sequence shown here is derived from an EMBL/GenBank/DDBJ whole genome shotgun (WGS) entry which is preliminary data.</text>
</comment>
<name>A0ABU8V9A8_9BURK</name>
<dbReference type="RefSeq" id="WP_340354955.1">
    <property type="nucleotide sequence ID" value="NZ_JBBKZU010000001.1"/>
</dbReference>
<evidence type="ECO:0000313" key="2">
    <source>
        <dbReference type="Proteomes" id="UP001365846"/>
    </source>
</evidence>